<dbReference type="STRING" id="554065.E1Z734"/>
<dbReference type="PANTHER" id="PTHR31331:SF1">
    <property type="entry name" value="CYSTEINE RICH SECRETORY PROTEIN LCCL DOMAIN CONTAINING 2"/>
    <property type="match status" value="1"/>
</dbReference>
<feature type="signal peptide" evidence="2">
    <location>
        <begin position="1"/>
        <end position="23"/>
    </location>
</feature>
<feature type="domain" description="LCCL" evidence="3">
    <location>
        <begin position="264"/>
        <end position="362"/>
    </location>
</feature>
<evidence type="ECO:0000313" key="5">
    <source>
        <dbReference type="Proteomes" id="UP000008141"/>
    </source>
</evidence>
<dbReference type="PANTHER" id="PTHR31331">
    <property type="entry name" value="LCCL DOMAIN PROTEIN (AFU_ORTHOLOGUE AFUA_5G08630)"/>
    <property type="match status" value="1"/>
</dbReference>
<dbReference type="InterPro" id="IPR051957">
    <property type="entry name" value="CRISP-LCCL_domain"/>
</dbReference>
<dbReference type="Gene3D" id="2.170.130.20">
    <property type="entry name" value="LCCL-like domain"/>
    <property type="match status" value="3"/>
</dbReference>
<dbReference type="GeneID" id="17357483"/>
<evidence type="ECO:0000256" key="2">
    <source>
        <dbReference type="SAM" id="SignalP"/>
    </source>
</evidence>
<dbReference type="KEGG" id="cvr:CHLNCDRAFT_142422"/>
<evidence type="ECO:0000313" key="4">
    <source>
        <dbReference type="EMBL" id="EFN58099.1"/>
    </source>
</evidence>
<gene>
    <name evidence="4" type="ORF">CHLNCDRAFT_142422</name>
</gene>
<feature type="chain" id="PRO_5003156026" description="LCCL domain-containing protein" evidence="2">
    <location>
        <begin position="24"/>
        <end position="365"/>
    </location>
</feature>
<proteinExistence type="predicted"/>
<dbReference type="EMBL" id="GL433838">
    <property type="protein sequence ID" value="EFN58099.1"/>
    <property type="molecule type" value="Genomic_DNA"/>
</dbReference>
<dbReference type="PROSITE" id="PS50820">
    <property type="entry name" value="LCCL"/>
    <property type="match status" value="2"/>
</dbReference>
<accession>E1Z734</accession>
<protein>
    <recommendedName>
        <fullName evidence="3">LCCL domain-containing protein</fullName>
    </recommendedName>
</protein>
<dbReference type="AlphaFoldDB" id="E1Z734"/>
<evidence type="ECO:0000259" key="3">
    <source>
        <dbReference type="PROSITE" id="PS50820"/>
    </source>
</evidence>
<dbReference type="InterPro" id="IPR004043">
    <property type="entry name" value="LCCL"/>
</dbReference>
<evidence type="ECO:0000256" key="1">
    <source>
        <dbReference type="SAM" id="MobiDB-lite"/>
    </source>
</evidence>
<feature type="domain" description="LCCL" evidence="3">
    <location>
        <begin position="25"/>
        <end position="123"/>
    </location>
</feature>
<reference evidence="4 5" key="1">
    <citation type="journal article" date="2010" name="Plant Cell">
        <title>The Chlorella variabilis NC64A genome reveals adaptation to photosymbiosis, coevolution with viruses, and cryptic sex.</title>
        <authorList>
            <person name="Blanc G."/>
            <person name="Duncan G."/>
            <person name="Agarkova I."/>
            <person name="Borodovsky M."/>
            <person name="Gurnon J."/>
            <person name="Kuo A."/>
            <person name="Lindquist E."/>
            <person name="Lucas S."/>
            <person name="Pangilinan J."/>
            <person name="Polle J."/>
            <person name="Salamov A."/>
            <person name="Terry A."/>
            <person name="Yamada T."/>
            <person name="Dunigan D.D."/>
            <person name="Grigoriev I.V."/>
            <person name="Claverie J.M."/>
            <person name="Van Etten J.L."/>
        </authorList>
    </citation>
    <scope>NUCLEOTIDE SEQUENCE [LARGE SCALE GENOMIC DNA]</scope>
    <source>
        <strain evidence="4 5">NC64A</strain>
    </source>
</reference>
<dbReference type="SMART" id="SM00603">
    <property type="entry name" value="LCCL"/>
    <property type="match status" value="2"/>
</dbReference>
<sequence length="365" mass="38517">MSRLLRSSAALLLLLALGCAVEAATVIQLDCGRTNADLVTVNRITTKATVKCPANCKAAGGTIYGTGTYTHDSRICLSAIHAGAITNTGGQFTLYYAKGRTSYTGSTKFTIKSNNYGTWPHSIKFVGPALQPSIDCDKNNYSRDVVGVGQGVLYNRTKLTVACPKNCLAAGGTAAPLRRRQRQQAVDPNAVPPPPQAAPLRRRRQQAVDRNSVPPSPVAVANADGGLITIYDFPGLQSYRGSTANTIKSSNYGSWGHSYRFKPVANLTCASTNAQNLLVNATVTKSFAVCPMNCFSAGGNIYGSSAAYRSNSRICLAAHHAGVITSNGGMVILQYVKGLASYKSVTANFVTSKTAAASPNAFKFI</sequence>
<dbReference type="OrthoDB" id="10070753at2759"/>
<dbReference type="RefSeq" id="XP_005850201.1">
    <property type="nucleotide sequence ID" value="XM_005850139.1"/>
</dbReference>
<dbReference type="InParanoid" id="E1Z734"/>
<dbReference type="SUPFAM" id="SSF69848">
    <property type="entry name" value="LCCL domain"/>
    <property type="match status" value="2"/>
</dbReference>
<dbReference type="Proteomes" id="UP000008141">
    <property type="component" value="Unassembled WGS sequence"/>
</dbReference>
<dbReference type="Pfam" id="PF03815">
    <property type="entry name" value="LCCL"/>
    <property type="match status" value="2"/>
</dbReference>
<organism evidence="5">
    <name type="scientific">Chlorella variabilis</name>
    <name type="common">Green alga</name>
    <dbReference type="NCBI Taxonomy" id="554065"/>
    <lineage>
        <taxon>Eukaryota</taxon>
        <taxon>Viridiplantae</taxon>
        <taxon>Chlorophyta</taxon>
        <taxon>core chlorophytes</taxon>
        <taxon>Trebouxiophyceae</taxon>
        <taxon>Chlorellales</taxon>
        <taxon>Chlorellaceae</taxon>
        <taxon>Chlorella clade</taxon>
        <taxon>Chlorella</taxon>
    </lineage>
</organism>
<dbReference type="PROSITE" id="PS51257">
    <property type="entry name" value="PROKAR_LIPOPROTEIN"/>
    <property type="match status" value="1"/>
</dbReference>
<keyword evidence="2" id="KW-0732">Signal</keyword>
<feature type="region of interest" description="Disordered" evidence="1">
    <location>
        <begin position="174"/>
        <end position="217"/>
    </location>
</feature>
<keyword evidence="5" id="KW-1185">Reference proteome</keyword>
<name>E1Z734_CHLVA</name>
<dbReference type="InterPro" id="IPR036609">
    <property type="entry name" value="LCCL_sf"/>
</dbReference>